<gene>
    <name evidence="2" type="ORF">SDC9_208175</name>
</gene>
<dbReference type="PANTHER" id="PTHR46017:SF1">
    <property type="entry name" value="ALPHA-MANNOSIDASE 2C1"/>
    <property type="match status" value="1"/>
</dbReference>
<dbReference type="InterPro" id="IPR011682">
    <property type="entry name" value="Glyco_hydro_38_C"/>
</dbReference>
<dbReference type="Gene3D" id="2.70.98.30">
    <property type="entry name" value="Golgi alpha-mannosidase II, domain 4"/>
    <property type="match status" value="1"/>
</dbReference>
<protein>
    <recommendedName>
        <fullName evidence="1">Glycosyl hydrolase family 38 C-terminal domain-containing protein</fullName>
    </recommendedName>
</protein>
<accession>A0A645JAL7</accession>
<dbReference type="GO" id="GO:0030246">
    <property type="term" value="F:carbohydrate binding"/>
    <property type="evidence" value="ECO:0007669"/>
    <property type="project" value="InterPro"/>
</dbReference>
<dbReference type="Pfam" id="PF07748">
    <property type="entry name" value="Glyco_hydro_38C"/>
    <property type="match status" value="1"/>
</dbReference>
<feature type="domain" description="Glycosyl hydrolase family 38 C-terminal" evidence="1">
    <location>
        <begin position="3"/>
        <end position="85"/>
    </location>
</feature>
<dbReference type="AlphaFoldDB" id="A0A645JAL7"/>
<dbReference type="GO" id="GO:0004559">
    <property type="term" value="F:alpha-mannosidase activity"/>
    <property type="evidence" value="ECO:0007669"/>
    <property type="project" value="InterPro"/>
</dbReference>
<dbReference type="InterPro" id="IPR011013">
    <property type="entry name" value="Gal_mutarotase_sf_dom"/>
</dbReference>
<organism evidence="2">
    <name type="scientific">bioreactor metagenome</name>
    <dbReference type="NCBI Taxonomy" id="1076179"/>
    <lineage>
        <taxon>unclassified sequences</taxon>
        <taxon>metagenomes</taxon>
        <taxon>ecological metagenomes</taxon>
    </lineage>
</organism>
<dbReference type="PANTHER" id="PTHR46017">
    <property type="entry name" value="ALPHA-MANNOSIDASE 2C1"/>
    <property type="match status" value="1"/>
</dbReference>
<dbReference type="EMBL" id="VSSQ01135729">
    <property type="protein sequence ID" value="MPN60447.1"/>
    <property type="molecule type" value="Genomic_DNA"/>
</dbReference>
<sequence>MIKATTTYNRSTLSQYYTLYKDSKKLDIRCKLNFNEHYKIAKLSFPINIKNPKAIYSMPFGFIEKEPNGQEEPAHGWIDVKDENAWVLHSSMIQNTVFLSKTMKCA</sequence>
<proteinExistence type="predicted"/>
<dbReference type="GO" id="GO:0009313">
    <property type="term" value="P:oligosaccharide catabolic process"/>
    <property type="evidence" value="ECO:0007669"/>
    <property type="project" value="TreeGrafter"/>
</dbReference>
<reference evidence="2" key="1">
    <citation type="submission" date="2019-08" db="EMBL/GenBank/DDBJ databases">
        <authorList>
            <person name="Kucharzyk K."/>
            <person name="Murdoch R.W."/>
            <person name="Higgins S."/>
            <person name="Loffler F."/>
        </authorList>
    </citation>
    <scope>NUCLEOTIDE SEQUENCE</scope>
</reference>
<evidence type="ECO:0000313" key="2">
    <source>
        <dbReference type="EMBL" id="MPN60447.1"/>
    </source>
</evidence>
<comment type="caution">
    <text evidence="2">The sequence shown here is derived from an EMBL/GenBank/DDBJ whole genome shotgun (WGS) entry which is preliminary data.</text>
</comment>
<dbReference type="GO" id="GO:0006013">
    <property type="term" value="P:mannose metabolic process"/>
    <property type="evidence" value="ECO:0007669"/>
    <property type="project" value="InterPro"/>
</dbReference>
<name>A0A645JAL7_9ZZZZ</name>
<dbReference type="SUPFAM" id="SSF74650">
    <property type="entry name" value="Galactose mutarotase-like"/>
    <property type="match status" value="1"/>
</dbReference>
<evidence type="ECO:0000259" key="1">
    <source>
        <dbReference type="Pfam" id="PF07748"/>
    </source>
</evidence>